<evidence type="ECO:0008006" key="7">
    <source>
        <dbReference type="Google" id="ProtNLM"/>
    </source>
</evidence>
<dbReference type="Proteomes" id="UP001499854">
    <property type="component" value="Unassembled WGS sequence"/>
</dbReference>
<comment type="caution">
    <text evidence="5">The sequence shown here is derived from an EMBL/GenBank/DDBJ whole genome shotgun (WGS) entry which is preliminary data.</text>
</comment>
<dbReference type="PANTHER" id="PTHR47957:SF3">
    <property type="entry name" value="ATP-DEPENDENT HELICASE HRQ1"/>
    <property type="match status" value="1"/>
</dbReference>
<dbReference type="InterPro" id="IPR014001">
    <property type="entry name" value="Helicase_ATP-bd"/>
</dbReference>
<evidence type="ECO:0000313" key="5">
    <source>
        <dbReference type="EMBL" id="GAA1966291.1"/>
    </source>
</evidence>
<dbReference type="SUPFAM" id="SSF52980">
    <property type="entry name" value="Restriction endonuclease-like"/>
    <property type="match status" value="1"/>
</dbReference>
<keyword evidence="6" id="KW-1185">Reference proteome</keyword>
<dbReference type="SMART" id="SM00490">
    <property type="entry name" value="HELICc"/>
    <property type="match status" value="1"/>
</dbReference>
<dbReference type="InterPro" id="IPR011335">
    <property type="entry name" value="Restrct_endonuc-II-like"/>
</dbReference>
<keyword evidence="2" id="KW-0067">ATP-binding</keyword>
<accession>A0ABN2RAQ7</accession>
<dbReference type="Pfam" id="PF04480">
    <property type="entry name" value="DUF559"/>
    <property type="match status" value="1"/>
</dbReference>
<evidence type="ECO:0000256" key="2">
    <source>
        <dbReference type="ARBA" id="ARBA00022840"/>
    </source>
</evidence>
<name>A0ABN2RAQ7_9ACTN</name>
<dbReference type="InterPro" id="IPR018973">
    <property type="entry name" value="MZB"/>
</dbReference>
<dbReference type="InterPro" id="IPR027417">
    <property type="entry name" value="P-loop_NTPase"/>
</dbReference>
<protein>
    <recommendedName>
        <fullName evidence="7">DEAD/DEAH box helicase domain protein</fullName>
    </recommendedName>
</protein>
<dbReference type="InterPro" id="IPR007569">
    <property type="entry name" value="DUF559"/>
</dbReference>
<feature type="domain" description="Helicase C-terminal" evidence="4">
    <location>
        <begin position="846"/>
        <end position="1005"/>
    </location>
</feature>
<evidence type="ECO:0000313" key="6">
    <source>
        <dbReference type="Proteomes" id="UP001499854"/>
    </source>
</evidence>
<dbReference type="PANTHER" id="PTHR47957">
    <property type="entry name" value="ATP-DEPENDENT HELICASE HRQ1"/>
    <property type="match status" value="1"/>
</dbReference>
<feature type="domain" description="Helicase ATP-binding" evidence="3">
    <location>
        <begin position="92"/>
        <end position="273"/>
    </location>
</feature>
<organism evidence="5 6">
    <name type="scientific">Catenulispora subtropica</name>
    <dbReference type="NCBI Taxonomy" id="450798"/>
    <lineage>
        <taxon>Bacteria</taxon>
        <taxon>Bacillati</taxon>
        <taxon>Actinomycetota</taxon>
        <taxon>Actinomycetes</taxon>
        <taxon>Catenulisporales</taxon>
        <taxon>Catenulisporaceae</taxon>
        <taxon>Catenulispora</taxon>
    </lineage>
</organism>
<sequence length="1651" mass="181060">MNPLELAERLRADYRRFTWTTYPVADQSLRGQLERLVEQDALLWRGPFLSVQPRFELDGSLKELADKAGLPAEIARAFPQVERLFVHQAQAIERIARGESTLVATGTGSGKTESFLIPVIAHAYQARHRPGVKAIAIYPMNALVNDQEDRVKQACDALGLRYGVYTGGTPQHLREHMQNNPPDVLLTNYSMLEYLLTRREDRKLFGDGVLRHLVLDEIHTYQGALGSEIACLVRRLRGHVDADGDLVCIGLSATVSAGGDHAAGLARTAQFATSLFATPFDTDSIVEETPVITPSPDLARLGPAPDSAVLRDALARGGDPDELRALLGDPQDSALVDLLRSRLAAPRRIDELVQMVAELPQRSGVEPQAIEDEVAAWLLLGAGSHTPAGPPVLEAKVHLFLRSMPRLTRCTGDGEHLWANGATECAHDGCGATTTFSLGVCLGCGQDYDLERDDPDGPVLRYVARRLHTDPVFEPDAKDRSWFPALRCVSCGKDGNGAQCMACGSAMREVFVALPEVGRELTRCKVCGYMRAAGAVEEFTQRTAAAVTATAFSLHTGLAAQSDDVSLRRLLVFADSRQDTAFQAGYIRSRARAAQVRRLIVEVVRDRAQQGADPASFDTLVEEVFRRGQESELYDSPAGSDARRRVLRVCEWDVLGEIASDERRPPTLDRLGLITVGYPGLEQLDDAHLTPLEDVVGPDIPAARWLLGRILDFARTRRAVGHELLRARLDAKTEADLLEAGATVRIGAPVVGLSNAVTAPNGTDLLKLSSRSSIGAMAKIAFPNLINQPDIERAIQVAVALLERHGLLQGVTAGAGKSSTRLLQVIPQAMEIRPASPTLHRCLACRAVQPGPSPRNACVTFNCKGKLQPWSGDADDYERQLADSREPLQVKAEEHSGQVPLEIREGIEERFKNSELNLLVCTMTLELGVDLGQLLAVVLRNVPPRASNYAQRAGRAGRREERVALVVTFAGTMPHDSYYYQRPVEMIRGSIRPPAFLPDNPRVITRHARALALELCGEDLPQWMRDLVSPDTESAGELINIEPVRDALAADAVSIAQRIHASFRLGLADDDMPWLDATWCHRVVAEFIADLDAAVTPYKIRQQTLEEELRQASATISKPESRQAIIGIGASLDAMRFADRNRAYVLSYLSSVGFLPSYAFPTETTSLFLEREAAELAHDSVRALKDYAPGQVVYARGAKWAVDEIDLRRSNLVNADGVGGLPSRNICLRCDTVNDATSASCLSCDSTELSPQITIPMRALRAEKRTRITSDEEARSRRPFEISHHLGAPKTAETWLFERPGLVMQWERNAALTVLNRGRIVRGALAGSPPEQFAVCTACGMWFDMPPGTTKPTQAQRKRLERHDKRCSNHDVRYSMLMTERKVDCLQLLPDLEAFGVVPANLQEFLASIRAALDLGCRIVLQSGDNEVAGFDWPRPDPNGSDALLRLAVLYEEVPGGAGYLRQLGERFGEVAAALVPVLDDCDCEKSCYACLRSYGNQLETDLLNRHVAADFLRTFIGASDVEGARVPAFADGFIGLPRSPIERRLAIALIDAHAPRGHAQYPWGDRGSQDGNPHPITIADFAWPDRKVAVFCDGWAHHSSPEQQAGDKRKRDAMRADGWTVLAFWGGEIVRDPRKCAEQIIAHLHPTSSS</sequence>
<dbReference type="Gene3D" id="3.40.50.300">
    <property type="entry name" value="P-loop containing nucleotide triphosphate hydrolases"/>
    <property type="match status" value="2"/>
</dbReference>
<dbReference type="Pfam" id="PF09369">
    <property type="entry name" value="MZB"/>
    <property type="match status" value="1"/>
</dbReference>
<dbReference type="Gene3D" id="3.40.960.10">
    <property type="entry name" value="VSR Endonuclease"/>
    <property type="match status" value="1"/>
</dbReference>
<dbReference type="RefSeq" id="WP_344657131.1">
    <property type="nucleotide sequence ID" value="NZ_BAAAQM010000011.1"/>
</dbReference>
<dbReference type="InterPro" id="IPR011545">
    <property type="entry name" value="DEAD/DEAH_box_helicase_dom"/>
</dbReference>
<dbReference type="Pfam" id="PF00270">
    <property type="entry name" value="DEAD"/>
    <property type="match status" value="1"/>
</dbReference>
<dbReference type="SUPFAM" id="SSF52540">
    <property type="entry name" value="P-loop containing nucleoside triphosphate hydrolases"/>
    <property type="match status" value="2"/>
</dbReference>
<dbReference type="PROSITE" id="PS51192">
    <property type="entry name" value="HELICASE_ATP_BIND_1"/>
    <property type="match status" value="1"/>
</dbReference>
<evidence type="ECO:0000259" key="4">
    <source>
        <dbReference type="PROSITE" id="PS51194"/>
    </source>
</evidence>
<dbReference type="Pfam" id="PF00271">
    <property type="entry name" value="Helicase_C"/>
    <property type="match status" value="1"/>
</dbReference>
<reference evidence="5 6" key="1">
    <citation type="journal article" date="2019" name="Int. J. Syst. Evol. Microbiol.">
        <title>The Global Catalogue of Microorganisms (GCM) 10K type strain sequencing project: providing services to taxonomists for standard genome sequencing and annotation.</title>
        <authorList>
            <consortium name="The Broad Institute Genomics Platform"/>
            <consortium name="The Broad Institute Genome Sequencing Center for Infectious Disease"/>
            <person name="Wu L."/>
            <person name="Ma J."/>
        </authorList>
    </citation>
    <scope>NUCLEOTIDE SEQUENCE [LARGE SCALE GENOMIC DNA]</scope>
    <source>
        <strain evidence="5 6">JCM 16013</strain>
    </source>
</reference>
<dbReference type="EMBL" id="BAAAQM010000011">
    <property type="protein sequence ID" value="GAA1966291.1"/>
    <property type="molecule type" value="Genomic_DNA"/>
</dbReference>
<dbReference type="InterPro" id="IPR001650">
    <property type="entry name" value="Helicase_C-like"/>
</dbReference>
<evidence type="ECO:0000259" key="3">
    <source>
        <dbReference type="PROSITE" id="PS51192"/>
    </source>
</evidence>
<proteinExistence type="predicted"/>
<evidence type="ECO:0000256" key="1">
    <source>
        <dbReference type="ARBA" id="ARBA00022741"/>
    </source>
</evidence>
<dbReference type="SMART" id="SM00487">
    <property type="entry name" value="DEXDc"/>
    <property type="match status" value="1"/>
</dbReference>
<dbReference type="PROSITE" id="PS51194">
    <property type="entry name" value="HELICASE_CTER"/>
    <property type="match status" value="1"/>
</dbReference>
<keyword evidence="1" id="KW-0547">Nucleotide-binding</keyword>
<gene>
    <name evidence="5" type="ORF">GCM10009838_25030</name>
</gene>